<dbReference type="InterPro" id="IPR053745">
    <property type="entry name" value="Viral_Tail_Comp_sf"/>
</dbReference>
<dbReference type="EMBL" id="DYWC01000218">
    <property type="protein sequence ID" value="HJF87616.1"/>
    <property type="molecule type" value="Genomic_DNA"/>
</dbReference>
<gene>
    <name evidence="1" type="ORF">K8V88_09300</name>
</gene>
<reference evidence="1" key="1">
    <citation type="journal article" date="2021" name="PeerJ">
        <title>Extensive microbial diversity within the chicken gut microbiome revealed by metagenomics and culture.</title>
        <authorList>
            <person name="Gilroy R."/>
            <person name="Ravi A."/>
            <person name="Getino M."/>
            <person name="Pursley I."/>
            <person name="Horton D.L."/>
            <person name="Alikhan N.F."/>
            <person name="Baker D."/>
            <person name="Gharbi K."/>
            <person name="Hall N."/>
            <person name="Watson M."/>
            <person name="Adriaenssens E.M."/>
            <person name="Foster-Nyarko E."/>
            <person name="Jarju S."/>
            <person name="Secka A."/>
            <person name="Antonio M."/>
            <person name="Oren A."/>
            <person name="Chaudhuri R.R."/>
            <person name="La Ragione R."/>
            <person name="Hildebrand F."/>
            <person name="Pallen M.J."/>
        </authorList>
    </citation>
    <scope>NUCLEOTIDE SEQUENCE</scope>
    <source>
        <strain evidence="1">7886</strain>
    </source>
</reference>
<comment type="caution">
    <text evidence="1">The sequence shown here is derived from an EMBL/GenBank/DDBJ whole genome shotgun (WGS) entry which is preliminary data.</text>
</comment>
<protein>
    <submittedName>
        <fullName evidence="1">Uncharacterized protein</fullName>
    </submittedName>
</protein>
<accession>A0A921LC12</accession>
<reference evidence="1" key="2">
    <citation type="submission" date="2021-09" db="EMBL/GenBank/DDBJ databases">
        <authorList>
            <person name="Gilroy R."/>
        </authorList>
    </citation>
    <scope>NUCLEOTIDE SEQUENCE</scope>
    <source>
        <strain evidence="1">7886</strain>
    </source>
</reference>
<dbReference type="Gene3D" id="3.30.2000.30">
    <property type="match status" value="1"/>
</dbReference>
<evidence type="ECO:0000313" key="1">
    <source>
        <dbReference type="EMBL" id="HJF87616.1"/>
    </source>
</evidence>
<name>A0A921LC12_9LACO</name>
<organism evidence="1 2">
    <name type="scientific">Companilactobacillus farciminis</name>
    <dbReference type="NCBI Taxonomy" id="1612"/>
    <lineage>
        <taxon>Bacteria</taxon>
        <taxon>Bacillati</taxon>
        <taxon>Bacillota</taxon>
        <taxon>Bacilli</taxon>
        <taxon>Lactobacillales</taxon>
        <taxon>Lactobacillaceae</taxon>
        <taxon>Companilactobacillus</taxon>
    </lineage>
</organism>
<evidence type="ECO:0000313" key="2">
    <source>
        <dbReference type="Proteomes" id="UP000747013"/>
    </source>
</evidence>
<sequence>MNPYEELFETVIEYCKKTGYPTFDYLPDESQGYPFIMVGDQINNDIYAKDFVTGTSNLTIHVFAEYNYRAEVATIMEQIQQLIPKFITTNHYLFGLTGSSSNILGETADSIQLQHGRLILDFNLR</sequence>
<dbReference type="AlphaFoldDB" id="A0A921LC12"/>
<proteinExistence type="predicted"/>
<dbReference type="Proteomes" id="UP000747013">
    <property type="component" value="Unassembled WGS sequence"/>
</dbReference>